<dbReference type="Gene3D" id="2.40.128.630">
    <property type="match status" value="1"/>
</dbReference>
<dbReference type="RefSeq" id="WP_338240090.1">
    <property type="nucleotide sequence ID" value="NZ_BQKE01000010.1"/>
</dbReference>
<evidence type="ECO:0000259" key="1">
    <source>
        <dbReference type="Pfam" id="PF13360"/>
    </source>
</evidence>
<dbReference type="SUPFAM" id="SSF50998">
    <property type="entry name" value="Quinoprotein alcohol dehydrogenase-like"/>
    <property type="match status" value="1"/>
</dbReference>
<dbReference type="Gene3D" id="2.130.10.10">
    <property type="entry name" value="YVTN repeat-like/Quinoprotein amine dehydrogenase"/>
    <property type="match status" value="1"/>
</dbReference>
<dbReference type="InterPro" id="IPR015943">
    <property type="entry name" value="WD40/YVTN_repeat-like_dom_sf"/>
</dbReference>
<protein>
    <recommendedName>
        <fullName evidence="1">Pyrrolo-quinoline quinone repeat domain-containing protein</fullName>
    </recommendedName>
</protein>
<organism evidence="2 3">
    <name type="scientific">Persicobacter diffluens</name>
    <dbReference type="NCBI Taxonomy" id="981"/>
    <lineage>
        <taxon>Bacteria</taxon>
        <taxon>Pseudomonadati</taxon>
        <taxon>Bacteroidota</taxon>
        <taxon>Cytophagia</taxon>
        <taxon>Cytophagales</taxon>
        <taxon>Persicobacteraceae</taxon>
        <taxon>Persicobacter</taxon>
    </lineage>
</organism>
<dbReference type="PANTHER" id="PTHR34512:SF30">
    <property type="entry name" value="OUTER MEMBRANE PROTEIN ASSEMBLY FACTOR BAMB"/>
    <property type="match status" value="1"/>
</dbReference>
<dbReference type="InterPro" id="IPR011047">
    <property type="entry name" value="Quinoprotein_ADH-like_sf"/>
</dbReference>
<proteinExistence type="predicted"/>
<feature type="domain" description="Pyrrolo-quinoline quinone repeat" evidence="1">
    <location>
        <begin position="159"/>
        <end position="286"/>
    </location>
</feature>
<dbReference type="AlphaFoldDB" id="A0AAN4W3G3"/>
<dbReference type="Pfam" id="PF13360">
    <property type="entry name" value="PQQ_2"/>
    <property type="match status" value="2"/>
</dbReference>
<dbReference type="InterPro" id="IPR018391">
    <property type="entry name" value="PQQ_b-propeller_rpt"/>
</dbReference>
<accession>A0AAN4W3G3</accession>
<sequence length="474" mass="53358">MNFLNHRLALRLLGFTFIFFACSKEGDPLNDDSGNDKEEVISINASIEGAMLYGQYHVGQPLGPEQYIETHFYFKEPGKYNIVLNSGNGYQFSASGEILSVPTLAKIPLMGSGTPLNDQLDNFTIGNEEKSKSINIQVMPDISDRLILIKEESHAFNNHTITLVDLLNETKVWEIASGNNLDGSYKYGVLHDASLILSTGNGVKAVNAYTGNVEWERSDINPQKDFHLNEGVLYVFNDDGSFMAVNPENGNEIWTYKSLTSYIRETEPCFHNDKIYLVDTDDSIYSITTGGAYVEKITDGKHIAGISDQVLIHYENSKIFGFDLTTHKELWHIDTEGHKVAIYEGDLFAMEGLTYKKILRCYNIHNGTIKWEHSFEKELQQHFLFDGDVLYLQMGKIHAEKIALNIIDGSHIWKNSYDFYGIAATPLIKDGETMYYGTSNGIVGLSAKNGIRGYFYPKADFFSVKNLYGVLPKL</sequence>
<dbReference type="PROSITE" id="PS51257">
    <property type="entry name" value="PROKAR_LIPOPROTEIN"/>
    <property type="match status" value="1"/>
</dbReference>
<dbReference type="InterPro" id="IPR002372">
    <property type="entry name" value="PQQ_rpt_dom"/>
</dbReference>
<reference evidence="2 3" key="1">
    <citation type="submission" date="2021-12" db="EMBL/GenBank/DDBJ databases">
        <title>Genome sequencing of bacteria with rrn-lacking chromosome and rrn-plasmid.</title>
        <authorList>
            <person name="Anda M."/>
            <person name="Iwasaki W."/>
        </authorList>
    </citation>
    <scope>NUCLEOTIDE SEQUENCE [LARGE SCALE GENOMIC DNA]</scope>
    <source>
        <strain evidence="2 3">NBRC 15940</strain>
    </source>
</reference>
<comment type="caution">
    <text evidence="2">The sequence shown here is derived from an EMBL/GenBank/DDBJ whole genome shotgun (WGS) entry which is preliminary data.</text>
</comment>
<dbReference type="EMBL" id="BQKE01000010">
    <property type="protein sequence ID" value="GJM65024.1"/>
    <property type="molecule type" value="Genomic_DNA"/>
</dbReference>
<keyword evidence="3" id="KW-1185">Reference proteome</keyword>
<evidence type="ECO:0000313" key="2">
    <source>
        <dbReference type="EMBL" id="GJM65024.1"/>
    </source>
</evidence>
<evidence type="ECO:0000313" key="3">
    <source>
        <dbReference type="Proteomes" id="UP001310022"/>
    </source>
</evidence>
<feature type="domain" description="Pyrrolo-quinoline quinone repeat" evidence="1">
    <location>
        <begin position="317"/>
        <end position="450"/>
    </location>
</feature>
<dbReference type="PANTHER" id="PTHR34512">
    <property type="entry name" value="CELL SURFACE PROTEIN"/>
    <property type="match status" value="1"/>
</dbReference>
<gene>
    <name evidence="2" type="ORF">PEDI_55760</name>
</gene>
<dbReference type="SMART" id="SM00564">
    <property type="entry name" value="PQQ"/>
    <property type="match status" value="2"/>
</dbReference>
<dbReference type="Proteomes" id="UP001310022">
    <property type="component" value="Unassembled WGS sequence"/>
</dbReference>
<name>A0AAN4W3G3_9BACT</name>